<feature type="modified residue" description="N6-(pyridoxal phosphate)lysine" evidence="7">
    <location>
        <position position="259"/>
    </location>
</feature>
<dbReference type="STRING" id="13333.W1NNQ9"/>
<keyword evidence="4" id="KW-0808">Transferase</keyword>
<dbReference type="OMA" id="EQEKCNG"/>
<dbReference type="EMBL" id="KI396482">
    <property type="protein sequence ID" value="ERM97383.1"/>
    <property type="molecule type" value="Genomic_DNA"/>
</dbReference>
<dbReference type="InterPro" id="IPR005958">
    <property type="entry name" value="TyrNic_aminoTrfase"/>
</dbReference>
<feature type="domain" description="Aminotransferase class I/classII large" evidence="9">
    <location>
        <begin position="45"/>
        <end position="415"/>
    </location>
</feature>
<dbReference type="HOGENOM" id="CLU_017584_4_2_1"/>
<dbReference type="NCBIfam" id="TIGR01265">
    <property type="entry name" value="tyr_nico_aTase"/>
    <property type="match status" value="1"/>
</dbReference>
<evidence type="ECO:0000256" key="2">
    <source>
        <dbReference type="ARBA" id="ARBA00007441"/>
    </source>
</evidence>
<evidence type="ECO:0000256" key="5">
    <source>
        <dbReference type="ARBA" id="ARBA00022898"/>
    </source>
</evidence>
<proteinExistence type="inferred from homology"/>
<dbReference type="GO" id="GO:0004838">
    <property type="term" value="F:L-tyrosine-2-oxoglutarate transaminase activity"/>
    <property type="evidence" value="ECO:0000318"/>
    <property type="project" value="GO_Central"/>
</dbReference>
<dbReference type="PIRSF" id="PIRSF000517">
    <property type="entry name" value="Tyr_transaminase"/>
    <property type="match status" value="1"/>
</dbReference>
<dbReference type="GO" id="GO:0030170">
    <property type="term" value="F:pyridoxal phosphate binding"/>
    <property type="evidence" value="ECO:0007669"/>
    <property type="project" value="InterPro"/>
</dbReference>
<dbReference type="Pfam" id="PF00155">
    <property type="entry name" value="Aminotran_1_2"/>
    <property type="match status" value="1"/>
</dbReference>
<dbReference type="OrthoDB" id="7042322at2759"/>
<dbReference type="InterPro" id="IPR015422">
    <property type="entry name" value="PyrdxlP-dep_Trfase_small"/>
</dbReference>
<organism evidence="10 11">
    <name type="scientific">Amborella trichopoda</name>
    <dbReference type="NCBI Taxonomy" id="13333"/>
    <lineage>
        <taxon>Eukaryota</taxon>
        <taxon>Viridiplantae</taxon>
        <taxon>Streptophyta</taxon>
        <taxon>Embryophyta</taxon>
        <taxon>Tracheophyta</taxon>
        <taxon>Spermatophyta</taxon>
        <taxon>Magnoliopsida</taxon>
        <taxon>Amborellales</taxon>
        <taxon>Amborellaceae</taxon>
        <taxon>Amborella</taxon>
    </lineage>
</organism>
<dbReference type="PANTHER" id="PTHR45744:SF2">
    <property type="entry name" value="TYROSINE AMINOTRANSFERASE"/>
    <property type="match status" value="1"/>
</dbReference>
<gene>
    <name evidence="10" type="ORF">AMTR_s00127p00041670</name>
</gene>
<accession>W1NNQ9</accession>
<dbReference type="eggNOG" id="KOG0259">
    <property type="taxonomic scope" value="Eukaryota"/>
</dbReference>
<evidence type="ECO:0000259" key="9">
    <source>
        <dbReference type="Pfam" id="PF00155"/>
    </source>
</evidence>
<comment type="cofactor">
    <cofactor evidence="1 6 7">
        <name>pyridoxal 5'-phosphate</name>
        <dbReference type="ChEBI" id="CHEBI:597326"/>
    </cofactor>
</comment>
<dbReference type="CDD" id="cd00609">
    <property type="entry name" value="AAT_like"/>
    <property type="match status" value="1"/>
</dbReference>
<evidence type="ECO:0000256" key="7">
    <source>
        <dbReference type="PIRSR" id="PIRSR000517-1"/>
    </source>
</evidence>
<feature type="compositionally biased region" description="Polar residues" evidence="8">
    <location>
        <begin position="1"/>
        <end position="11"/>
    </location>
</feature>
<evidence type="ECO:0000256" key="1">
    <source>
        <dbReference type="ARBA" id="ARBA00001933"/>
    </source>
</evidence>
<reference evidence="11" key="1">
    <citation type="journal article" date="2013" name="Science">
        <title>The Amborella genome and the evolution of flowering plants.</title>
        <authorList>
            <consortium name="Amborella Genome Project"/>
        </authorList>
    </citation>
    <scope>NUCLEOTIDE SEQUENCE [LARGE SCALE GENOMIC DNA]</scope>
</reference>
<dbReference type="KEGG" id="atr:18425344"/>
<evidence type="ECO:0000256" key="6">
    <source>
        <dbReference type="PIRNR" id="PIRNR000517"/>
    </source>
</evidence>
<keyword evidence="3" id="KW-0032">Aminotransferase</keyword>
<dbReference type="GO" id="GO:0006572">
    <property type="term" value="P:L-tyrosine catabolic process"/>
    <property type="evidence" value="ECO:0000318"/>
    <property type="project" value="GO_Central"/>
</dbReference>
<keyword evidence="5 6" id="KW-0663">Pyridoxal phosphate</keyword>
<dbReference type="Proteomes" id="UP000017836">
    <property type="component" value="Unassembled WGS sequence"/>
</dbReference>
<dbReference type="PROSITE" id="PS00105">
    <property type="entry name" value="AA_TRANSFER_CLASS_1"/>
    <property type="match status" value="1"/>
</dbReference>
<dbReference type="InterPro" id="IPR015424">
    <property type="entry name" value="PyrdxlP-dep_Trfase"/>
</dbReference>
<sequence>MATATKTTEVAVSNGLGNEEEDESSRSSIRAMLAKLTLNKNPKKQVIPLGLGDPATYPCFRVGQNVAEAVVKSLTSGKYNTYAPSFGIADARRAVAEYLSEGVPKGLGLVEEDVYMTVGGSQAIEICLAALGRGKRGPYNILMPKPGFLLYQNFCALNNIEPRFYHLLPQSNWEVDLDGVRHIADDNTLAIVVINPNNPCGAVYSRYHLQQIAEVAGKLKVPVVSDEIYGHIVFGGSEFVPMVSFASITPIITIGGLSKRFLVPGWRLGWIALSKPQGSLKQTRIKEDIEKLMNVIPGPSSFIQAALPSILSDSNQHFHENMISLLGSCADACYSGIERIKALYCPSKPRGSMFIMVKVQISLLSNVNDDVEFATELMKEESVLVLPGSILGLKDWVRIHFGAPPEILEEALDRIESFCERHKNCR</sequence>
<evidence type="ECO:0000256" key="3">
    <source>
        <dbReference type="ARBA" id="ARBA00022576"/>
    </source>
</evidence>
<dbReference type="SUPFAM" id="SSF53383">
    <property type="entry name" value="PLP-dependent transferases"/>
    <property type="match status" value="1"/>
</dbReference>
<dbReference type="Gene3D" id="3.90.1150.10">
    <property type="entry name" value="Aspartate Aminotransferase, domain 1"/>
    <property type="match status" value="1"/>
</dbReference>
<evidence type="ECO:0000256" key="8">
    <source>
        <dbReference type="SAM" id="MobiDB-lite"/>
    </source>
</evidence>
<keyword evidence="11" id="KW-1185">Reference proteome</keyword>
<dbReference type="InterPro" id="IPR004839">
    <property type="entry name" value="Aminotransferase_I/II_large"/>
</dbReference>
<dbReference type="PANTHER" id="PTHR45744">
    <property type="entry name" value="TYROSINE AMINOTRANSFERASE"/>
    <property type="match status" value="1"/>
</dbReference>
<dbReference type="Gramene" id="ERM97383">
    <property type="protein sequence ID" value="ERM97383"/>
    <property type="gene ID" value="AMTR_s00127p00041670"/>
</dbReference>
<dbReference type="AlphaFoldDB" id="W1NNQ9"/>
<name>W1NNQ9_AMBTC</name>
<dbReference type="InterPro" id="IPR004838">
    <property type="entry name" value="NHTrfase_class1_PyrdxlP-BS"/>
</dbReference>
<evidence type="ECO:0000313" key="10">
    <source>
        <dbReference type="EMBL" id="ERM97383.1"/>
    </source>
</evidence>
<dbReference type="Gene3D" id="3.40.640.10">
    <property type="entry name" value="Type I PLP-dependent aspartate aminotransferase-like (Major domain)"/>
    <property type="match status" value="1"/>
</dbReference>
<dbReference type="InterPro" id="IPR015421">
    <property type="entry name" value="PyrdxlP-dep_Trfase_major"/>
</dbReference>
<feature type="region of interest" description="Disordered" evidence="8">
    <location>
        <begin position="1"/>
        <end position="26"/>
    </location>
</feature>
<evidence type="ECO:0000256" key="4">
    <source>
        <dbReference type="ARBA" id="ARBA00022679"/>
    </source>
</evidence>
<evidence type="ECO:0000313" key="11">
    <source>
        <dbReference type="Proteomes" id="UP000017836"/>
    </source>
</evidence>
<protein>
    <recommendedName>
        <fullName evidence="9">Aminotransferase class I/classII large domain-containing protein</fullName>
    </recommendedName>
</protein>
<comment type="similarity">
    <text evidence="2 6">Belongs to the class-I pyridoxal-phosphate-dependent aminotransferase family.</text>
</comment>